<evidence type="ECO:0000256" key="6">
    <source>
        <dbReference type="HAMAP-Rule" id="MF_01659"/>
    </source>
</evidence>
<keyword evidence="2 6" id="KW-0479">Metal-binding</keyword>
<dbReference type="GO" id="GO:0030976">
    <property type="term" value="F:thiamine pyrophosphate binding"/>
    <property type="evidence" value="ECO:0007669"/>
    <property type="project" value="UniProtKB-UniRule"/>
</dbReference>
<name>A0AAQ3QS90_9BACT</name>
<comment type="subunit">
    <text evidence="6">Homodimer.</text>
</comment>
<comment type="pathway">
    <text evidence="6">Quinol/quinone metabolism; 1,4-dihydroxy-2-naphthoate biosynthesis; 1,4-dihydroxy-2-naphthoate from chorismate: step 2/7.</text>
</comment>
<dbReference type="KEGG" id="puo:RZN69_15935"/>
<evidence type="ECO:0000259" key="7">
    <source>
        <dbReference type="Pfam" id="PF02776"/>
    </source>
</evidence>
<evidence type="ECO:0000256" key="5">
    <source>
        <dbReference type="ARBA" id="ARBA00023211"/>
    </source>
</evidence>
<dbReference type="Pfam" id="PF16582">
    <property type="entry name" value="TPP_enzyme_M_2"/>
    <property type="match status" value="1"/>
</dbReference>
<dbReference type="InterPro" id="IPR029061">
    <property type="entry name" value="THDP-binding"/>
</dbReference>
<evidence type="ECO:0000313" key="10">
    <source>
        <dbReference type="Proteomes" id="UP001304300"/>
    </source>
</evidence>
<dbReference type="PANTHER" id="PTHR42916">
    <property type="entry name" value="2-SUCCINYL-5-ENOLPYRUVYL-6-HYDROXY-3-CYCLOHEXENE-1-CARBOXYLATE SYNTHASE"/>
    <property type="match status" value="1"/>
</dbReference>
<keyword evidence="3 6" id="KW-0460">Magnesium</keyword>
<accession>A0AAQ3QS90</accession>
<protein>
    <recommendedName>
        <fullName evidence="6">2-succinyl-5-enolpyruvyl-6-hydroxy-3-cyclohexene-1-carboxylate synthase</fullName>
        <shortName evidence="6">SEPHCHC synthase</shortName>
        <ecNumber evidence="6">2.2.1.9</ecNumber>
    </recommendedName>
    <alternativeName>
        <fullName evidence="6">Menaquinone biosynthesis protein MenD</fullName>
    </alternativeName>
</protein>
<keyword evidence="1 6" id="KW-0808">Transferase</keyword>
<dbReference type="SUPFAM" id="SSF52518">
    <property type="entry name" value="Thiamin diphosphate-binding fold (THDP-binding)"/>
    <property type="match status" value="2"/>
</dbReference>
<reference evidence="9 10" key="1">
    <citation type="submission" date="2023-10" db="EMBL/GenBank/DDBJ databases">
        <title>Rubellicoccus peritrichatus gen. nov., sp. nov., isolated from an algae of coral reef tank.</title>
        <authorList>
            <person name="Luo J."/>
        </authorList>
    </citation>
    <scope>NUCLEOTIDE SEQUENCE [LARGE SCALE GENOMIC DNA]</scope>
    <source>
        <strain evidence="9 10">CR14</strain>
    </source>
</reference>
<dbReference type="InterPro" id="IPR032264">
    <property type="entry name" value="MenD_middle"/>
</dbReference>
<comment type="cofactor">
    <cofactor evidence="6">
        <name>thiamine diphosphate</name>
        <dbReference type="ChEBI" id="CHEBI:58937"/>
    </cofactor>
    <text evidence="6">Binds 1 thiamine pyrophosphate per subunit.</text>
</comment>
<dbReference type="CDD" id="cd07037">
    <property type="entry name" value="TPP_PYR_MenD"/>
    <property type="match status" value="1"/>
</dbReference>
<evidence type="ECO:0000259" key="8">
    <source>
        <dbReference type="Pfam" id="PF16582"/>
    </source>
</evidence>
<evidence type="ECO:0000256" key="4">
    <source>
        <dbReference type="ARBA" id="ARBA00023052"/>
    </source>
</evidence>
<keyword evidence="10" id="KW-1185">Reference proteome</keyword>
<keyword evidence="4 6" id="KW-0786">Thiamine pyrophosphate</keyword>
<comment type="cofactor">
    <cofactor evidence="6">
        <name>Mg(2+)</name>
        <dbReference type="ChEBI" id="CHEBI:18420"/>
    </cofactor>
    <cofactor evidence="6">
        <name>Mn(2+)</name>
        <dbReference type="ChEBI" id="CHEBI:29035"/>
    </cofactor>
</comment>
<dbReference type="PANTHER" id="PTHR42916:SF1">
    <property type="entry name" value="PROTEIN PHYLLO, CHLOROPLASTIC"/>
    <property type="match status" value="1"/>
</dbReference>
<dbReference type="Pfam" id="PF02776">
    <property type="entry name" value="TPP_enzyme_N"/>
    <property type="match status" value="1"/>
</dbReference>
<dbReference type="RefSeq" id="WP_317832224.1">
    <property type="nucleotide sequence ID" value="NZ_CP136920.1"/>
</dbReference>
<dbReference type="HAMAP" id="MF_01659">
    <property type="entry name" value="MenD"/>
    <property type="match status" value="1"/>
</dbReference>
<dbReference type="PIRSF" id="PIRSF004983">
    <property type="entry name" value="MenD"/>
    <property type="match status" value="1"/>
</dbReference>
<dbReference type="Gene3D" id="3.40.50.970">
    <property type="match status" value="2"/>
</dbReference>
<organism evidence="9 10">
    <name type="scientific">Rubellicoccus peritrichatus</name>
    <dbReference type="NCBI Taxonomy" id="3080537"/>
    <lineage>
        <taxon>Bacteria</taxon>
        <taxon>Pseudomonadati</taxon>
        <taxon>Verrucomicrobiota</taxon>
        <taxon>Opitutia</taxon>
        <taxon>Puniceicoccales</taxon>
        <taxon>Cerasicoccaceae</taxon>
        <taxon>Rubellicoccus</taxon>
    </lineage>
</organism>
<dbReference type="GO" id="GO:0030145">
    <property type="term" value="F:manganese ion binding"/>
    <property type="evidence" value="ECO:0007669"/>
    <property type="project" value="UniProtKB-UniRule"/>
</dbReference>
<keyword evidence="5 6" id="KW-0464">Manganese</keyword>
<keyword evidence="6" id="KW-0474">Menaquinone biosynthesis</keyword>
<dbReference type="AlphaFoldDB" id="A0AAQ3QS90"/>
<dbReference type="Gene3D" id="3.40.50.1220">
    <property type="entry name" value="TPP-binding domain"/>
    <property type="match status" value="1"/>
</dbReference>
<sequence>MHELLRSNLNFFWGGVIAETLSQCGIKHVIISPGSRSAPLTTGFALNEKIKTTPVLDERSAAFYALGLAKASGLPVALICTSGTAAANYLPAVIEARYARVPLIILTADRPPELRDCAAGQAIDQQKLFGDYIHWYHELALPNRALLPYMQKSLQQAWRKSLGCGGPVHLNIPFRDPLAPVVDGETWELSDDAIRAVHKETFSKRNVDLDSILADQSSVSRGLVIAGPDISTAPKKYARGVLNLAKALGWPILADTLSPMRHHGRMDEWVIAHYDCVLRDLELSDTLKPSAVIQIGPLPTCKVLRKWLSDLNVPTSIISLSLDNLDPLHRPANYIQASPNDFATHEVEPKRSDFLEIWLNENRKVAERFESAFGACDELFEGKISWLLEKHLPENTPVFVASSMPVRDVEFFWPANDKHFRFAANRGANGIDGTLSSAMGYVEGCGQPGVLLTGDLAFLHDQNGLLMAPEFEGSLTVIVINNNGGGIFEKLEISKFDPPFEQYFATPQNVDLAQISASHNLRHSAPTNWDAFISEIKSLPESGIRIIELKTNRKEDMAFRQKLFKK</sequence>
<evidence type="ECO:0000256" key="1">
    <source>
        <dbReference type="ARBA" id="ARBA00022679"/>
    </source>
</evidence>
<proteinExistence type="inferred from homology"/>
<dbReference type="GO" id="GO:0070204">
    <property type="term" value="F:2-succinyl-5-enolpyruvyl-6-hydroxy-3-cyclohexene-1-carboxylic-acid synthase activity"/>
    <property type="evidence" value="ECO:0007669"/>
    <property type="project" value="UniProtKB-UniRule"/>
</dbReference>
<dbReference type="EC" id="2.2.1.9" evidence="6"/>
<dbReference type="InterPro" id="IPR004433">
    <property type="entry name" value="MenaQ_synth_MenD"/>
</dbReference>
<comment type="similarity">
    <text evidence="6">Belongs to the TPP enzyme family. MenD subfamily.</text>
</comment>
<dbReference type="Proteomes" id="UP001304300">
    <property type="component" value="Chromosome"/>
</dbReference>
<dbReference type="GO" id="GO:0009234">
    <property type="term" value="P:menaquinone biosynthetic process"/>
    <property type="evidence" value="ECO:0007669"/>
    <property type="project" value="UniProtKB-UniRule"/>
</dbReference>
<comment type="pathway">
    <text evidence="6">Quinol/quinone metabolism; menaquinone biosynthesis.</text>
</comment>
<feature type="domain" description="Thiamine pyrophosphate enzyme N-terminal TPP-binding" evidence="7">
    <location>
        <begin position="16"/>
        <end position="127"/>
    </location>
</feature>
<dbReference type="InterPro" id="IPR012001">
    <property type="entry name" value="Thiamin_PyroP_enz_TPP-bd_dom"/>
</dbReference>
<evidence type="ECO:0000256" key="2">
    <source>
        <dbReference type="ARBA" id="ARBA00022723"/>
    </source>
</evidence>
<dbReference type="EMBL" id="CP136920">
    <property type="protein sequence ID" value="WOO40111.1"/>
    <property type="molecule type" value="Genomic_DNA"/>
</dbReference>
<feature type="domain" description="Menaquinone biosynthesis protein MenD middle" evidence="8">
    <location>
        <begin position="219"/>
        <end position="400"/>
    </location>
</feature>
<dbReference type="GO" id="GO:0000287">
    <property type="term" value="F:magnesium ion binding"/>
    <property type="evidence" value="ECO:0007669"/>
    <property type="project" value="UniProtKB-UniRule"/>
</dbReference>
<comment type="function">
    <text evidence="6">Catalyzes the thiamine diphosphate-dependent decarboxylation of 2-oxoglutarate and the subsequent addition of the resulting succinic semialdehyde-thiamine pyrophosphate anion to isochorismate to yield 2-succinyl-5-enolpyruvyl-6-hydroxy-3-cyclohexene-1-carboxylate (SEPHCHC).</text>
</comment>
<dbReference type="CDD" id="cd02009">
    <property type="entry name" value="TPP_SHCHC_synthase"/>
    <property type="match status" value="1"/>
</dbReference>
<evidence type="ECO:0000256" key="3">
    <source>
        <dbReference type="ARBA" id="ARBA00022842"/>
    </source>
</evidence>
<dbReference type="NCBIfam" id="TIGR00173">
    <property type="entry name" value="menD"/>
    <property type="match status" value="1"/>
</dbReference>
<evidence type="ECO:0000313" key="9">
    <source>
        <dbReference type="EMBL" id="WOO40111.1"/>
    </source>
</evidence>
<gene>
    <name evidence="6 9" type="primary">menD</name>
    <name evidence="9" type="ORF">RZN69_15935</name>
</gene>
<comment type="catalytic activity">
    <reaction evidence="6">
        <text>isochorismate + 2-oxoglutarate + H(+) = 5-enolpyruvoyl-6-hydroxy-2-succinyl-cyclohex-3-ene-1-carboxylate + CO2</text>
        <dbReference type="Rhea" id="RHEA:25593"/>
        <dbReference type="ChEBI" id="CHEBI:15378"/>
        <dbReference type="ChEBI" id="CHEBI:16526"/>
        <dbReference type="ChEBI" id="CHEBI:16810"/>
        <dbReference type="ChEBI" id="CHEBI:29780"/>
        <dbReference type="ChEBI" id="CHEBI:58818"/>
        <dbReference type="EC" id="2.2.1.9"/>
    </reaction>
</comment>